<dbReference type="KEGG" id="esr:ES1_08820"/>
<sequence>MLSYFLIRLYNCGIDFNTGGVYNKLVSAYSGYNTEV</sequence>
<dbReference type="EMBL" id="FP929059">
    <property type="protein sequence ID" value="CBL33955.1"/>
    <property type="molecule type" value="Genomic_DNA"/>
</dbReference>
<evidence type="ECO:0000313" key="1">
    <source>
        <dbReference type="EMBL" id="CBL33955.1"/>
    </source>
</evidence>
<evidence type="ECO:0000313" key="2">
    <source>
        <dbReference type="Proteomes" id="UP000007050"/>
    </source>
</evidence>
<proteinExistence type="predicted"/>
<dbReference type="AlphaFoldDB" id="D4MJM2"/>
<protein>
    <submittedName>
        <fullName evidence="1">Uncharacterized protein</fullName>
    </submittedName>
</protein>
<reference evidence="1 2" key="1">
    <citation type="submission" date="2010-03" db="EMBL/GenBank/DDBJ databases">
        <title>The genome sequence of Eubacterium siraeum V10Sc8a.</title>
        <authorList>
            <consortium name="metaHIT consortium -- http://www.metahit.eu/"/>
            <person name="Pajon A."/>
            <person name="Turner K."/>
            <person name="Parkhill J."/>
            <person name="Duncan S."/>
            <person name="Flint H."/>
        </authorList>
    </citation>
    <scope>NUCLEOTIDE SEQUENCE [LARGE SCALE GENOMIC DNA]</scope>
    <source>
        <strain evidence="1 2">V10Sc8a</strain>
    </source>
</reference>
<dbReference type="BioCyc" id="ESIR717961:G136L-721-MONOMER"/>
<reference evidence="1 2" key="2">
    <citation type="submission" date="2010-03" db="EMBL/GenBank/DDBJ databases">
        <authorList>
            <person name="Pajon A."/>
        </authorList>
    </citation>
    <scope>NUCLEOTIDE SEQUENCE [LARGE SCALE GENOMIC DNA]</scope>
    <source>
        <strain evidence="1 2">V10Sc8a</strain>
    </source>
</reference>
<dbReference type="HOGENOM" id="CLU_3356255_0_0_9"/>
<accession>D4MJM2</accession>
<organism evidence="1 2">
    <name type="scientific">[Eubacterium] siraeum V10Sc8a</name>
    <dbReference type="NCBI Taxonomy" id="717961"/>
    <lineage>
        <taxon>Bacteria</taxon>
        <taxon>Bacillati</taxon>
        <taxon>Bacillota</taxon>
        <taxon>Clostridia</taxon>
        <taxon>Eubacteriales</taxon>
        <taxon>Oscillospiraceae</taxon>
        <taxon>Oscillospiraceae incertae sedis</taxon>
    </lineage>
</organism>
<gene>
    <name evidence="1" type="ORF">ES1_08820</name>
</gene>
<name>D4MJM2_9FIRM</name>
<dbReference type="Proteomes" id="UP000007050">
    <property type="component" value="Chromosome"/>
</dbReference>